<keyword evidence="5" id="KW-0472">Membrane</keyword>
<feature type="chain" id="PRO_5024897095" description="CFEM domain-containing protein" evidence="10">
    <location>
        <begin position="18"/>
        <end position="82"/>
    </location>
</feature>
<feature type="signal peptide" evidence="10">
    <location>
        <begin position="1"/>
        <end position="17"/>
    </location>
</feature>
<keyword evidence="5" id="KW-0336">GPI-anchor</keyword>
<evidence type="ECO:0000313" key="12">
    <source>
        <dbReference type="EMBL" id="KAE8160708.1"/>
    </source>
</evidence>
<dbReference type="GO" id="GO:0005576">
    <property type="term" value="C:extracellular region"/>
    <property type="evidence" value="ECO:0007669"/>
    <property type="project" value="UniProtKB-SubCell"/>
</dbReference>
<keyword evidence="4" id="KW-0964">Secreted</keyword>
<accession>A0A5N6UPW8</accession>
<organism evidence="12 13">
    <name type="scientific">Aspergillus tamarii</name>
    <dbReference type="NCBI Taxonomy" id="41984"/>
    <lineage>
        <taxon>Eukaryota</taxon>
        <taxon>Fungi</taxon>
        <taxon>Dikarya</taxon>
        <taxon>Ascomycota</taxon>
        <taxon>Pezizomycotina</taxon>
        <taxon>Eurotiomycetes</taxon>
        <taxon>Eurotiomycetidae</taxon>
        <taxon>Eurotiales</taxon>
        <taxon>Aspergillaceae</taxon>
        <taxon>Aspergillus</taxon>
        <taxon>Aspergillus subgen. Circumdati</taxon>
    </lineage>
</organism>
<sequence length="82" mass="8678">MKLILVAAITLVAVTTAKDITCALPCIQNGIKQAAPDCSSNDFKCACHHSQAIFNAIKPCLTSSCGPISDDEFQKAISQYCS</sequence>
<feature type="binding site" description="axial binding residue" evidence="9">
    <location>
        <position position="42"/>
    </location>
    <ligand>
        <name>heme</name>
        <dbReference type="ChEBI" id="CHEBI:30413"/>
    </ligand>
    <ligandPart>
        <name>Fe</name>
        <dbReference type="ChEBI" id="CHEBI:18248"/>
    </ligandPart>
</feature>
<evidence type="ECO:0000256" key="2">
    <source>
        <dbReference type="ARBA" id="ARBA00004613"/>
    </source>
</evidence>
<dbReference type="Pfam" id="PF05730">
    <property type="entry name" value="CFEM"/>
    <property type="match status" value="1"/>
</dbReference>
<proteinExistence type="inferred from homology"/>
<keyword evidence="6 10" id="KW-0732">Signal</keyword>
<keyword evidence="5" id="KW-0325">Glycoprotein</keyword>
<comment type="caution">
    <text evidence="9">Lacks conserved residue(s) required for the propagation of feature annotation.</text>
</comment>
<feature type="non-terminal residue" evidence="12">
    <location>
        <position position="1"/>
    </location>
</feature>
<evidence type="ECO:0000256" key="9">
    <source>
        <dbReference type="PROSITE-ProRule" id="PRU01356"/>
    </source>
</evidence>
<dbReference type="GO" id="GO:0046872">
    <property type="term" value="F:metal ion binding"/>
    <property type="evidence" value="ECO:0007669"/>
    <property type="project" value="UniProtKB-UniRule"/>
</dbReference>
<dbReference type="PROSITE" id="PS52012">
    <property type="entry name" value="CFEM"/>
    <property type="match status" value="1"/>
</dbReference>
<keyword evidence="9" id="KW-0479">Metal-binding</keyword>
<evidence type="ECO:0000313" key="13">
    <source>
        <dbReference type="Proteomes" id="UP000326950"/>
    </source>
</evidence>
<keyword evidence="7 9" id="KW-1015">Disulfide bond</keyword>
<dbReference type="OrthoDB" id="3767534at2759"/>
<reference evidence="12 13" key="1">
    <citation type="submission" date="2019-04" db="EMBL/GenBank/DDBJ databases">
        <title>Friends and foes A comparative genomics study of 23 Aspergillus species from section Flavi.</title>
        <authorList>
            <consortium name="DOE Joint Genome Institute"/>
            <person name="Kjaerbolling I."/>
            <person name="Vesth T."/>
            <person name="Frisvad J.C."/>
            <person name="Nybo J.L."/>
            <person name="Theobald S."/>
            <person name="Kildgaard S."/>
            <person name="Isbrandt T."/>
            <person name="Kuo A."/>
            <person name="Sato A."/>
            <person name="Lyhne E.K."/>
            <person name="Kogle M.E."/>
            <person name="Wiebenga A."/>
            <person name="Kun R.S."/>
            <person name="Lubbers R.J."/>
            <person name="Makela M.R."/>
            <person name="Barry K."/>
            <person name="Chovatia M."/>
            <person name="Clum A."/>
            <person name="Daum C."/>
            <person name="Haridas S."/>
            <person name="He G."/>
            <person name="LaButti K."/>
            <person name="Lipzen A."/>
            <person name="Mondo S."/>
            <person name="Riley R."/>
            <person name="Salamov A."/>
            <person name="Simmons B.A."/>
            <person name="Magnuson J.K."/>
            <person name="Henrissat B."/>
            <person name="Mortensen U.H."/>
            <person name="Larsen T.O."/>
            <person name="Devries R.P."/>
            <person name="Grigoriev I.V."/>
            <person name="Machida M."/>
            <person name="Baker S.E."/>
            <person name="Andersen M.R."/>
        </authorList>
    </citation>
    <scope>NUCLEOTIDE SEQUENCE [LARGE SCALE GENOMIC DNA]</scope>
    <source>
        <strain evidence="12 13">CBS 117626</strain>
    </source>
</reference>
<dbReference type="GO" id="GO:0098552">
    <property type="term" value="C:side of membrane"/>
    <property type="evidence" value="ECO:0007669"/>
    <property type="project" value="UniProtKB-KW"/>
</dbReference>
<keyword evidence="9" id="KW-0349">Heme</keyword>
<evidence type="ECO:0000256" key="6">
    <source>
        <dbReference type="ARBA" id="ARBA00022729"/>
    </source>
</evidence>
<evidence type="ECO:0000256" key="10">
    <source>
        <dbReference type="SAM" id="SignalP"/>
    </source>
</evidence>
<dbReference type="AlphaFoldDB" id="A0A5N6UPW8"/>
<evidence type="ECO:0000256" key="3">
    <source>
        <dbReference type="ARBA" id="ARBA00010031"/>
    </source>
</evidence>
<evidence type="ECO:0000256" key="1">
    <source>
        <dbReference type="ARBA" id="ARBA00004589"/>
    </source>
</evidence>
<evidence type="ECO:0000256" key="8">
    <source>
        <dbReference type="ARBA" id="ARBA00023288"/>
    </source>
</evidence>
<evidence type="ECO:0000256" key="7">
    <source>
        <dbReference type="ARBA" id="ARBA00023157"/>
    </source>
</evidence>
<dbReference type="EMBL" id="ML738653">
    <property type="protein sequence ID" value="KAE8160708.1"/>
    <property type="molecule type" value="Genomic_DNA"/>
</dbReference>
<evidence type="ECO:0000256" key="4">
    <source>
        <dbReference type="ARBA" id="ARBA00022525"/>
    </source>
</evidence>
<keyword evidence="13" id="KW-1185">Reference proteome</keyword>
<dbReference type="Proteomes" id="UP000326950">
    <property type="component" value="Unassembled WGS sequence"/>
</dbReference>
<keyword evidence="8" id="KW-0449">Lipoprotein</keyword>
<comment type="similarity">
    <text evidence="3">Belongs to the RBT5 family.</text>
</comment>
<evidence type="ECO:0000256" key="5">
    <source>
        <dbReference type="ARBA" id="ARBA00022622"/>
    </source>
</evidence>
<dbReference type="InterPro" id="IPR008427">
    <property type="entry name" value="Extracellular_membr_CFEM_dom"/>
</dbReference>
<feature type="domain" description="CFEM" evidence="11">
    <location>
        <begin position="1"/>
        <end position="82"/>
    </location>
</feature>
<protein>
    <recommendedName>
        <fullName evidence="11">CFEM domain-containing protein</fullName>
    </recommendedName>
</protein>
<comment type="subcellular location">
    <subcellularLocation>
        <location evidence="1">Membrane</location>
        <topology evidence="1">Lipid-anchor</topology>
        <topology evidence="1">GPI-anchor</topology>
    </subcellularLocation>
    <subcellularLocation>
        <location evidence="2">Secreted</location>
    </subcellularLocation>
</comment>
<name>A0A5N6UPW8_ASPTM</name>
<keyword evidence="9" id="KW-0408">Iron</keyword>
<feature type="disulfide bond" evidence="9">
    <location>
        <begin position="38"/>
        <end position="45"/>
    </location>
</feature>
<gene>
    <name evidence="12" type="ORF">BDV40DRAFT_269807</name>
</gene>
<evidence type="ECO:0000259" key="11">
    <source>
        <dbReference type="PROSITE" id="PS52012"/>
    </source>
</evidence>